<gene>
    <name evidence="2" type="ORF">KAJ83_05260</name>
</gene>
<dbReference type="Pfam" id="PF02515">
    <property type="entry name" value="CoA_transf_3"/>
    <property type="match status" value="1"/>
</dbReference>
<keyword evidence="1 2" id="KW-0808">Transferase</keyword>
<protein>
    <submittedName>
        <fullName evidence="2">CoA transferase</fullName>
    </submittedName>
</protein>
<dbReference type="Gene3D" id="3.30.1540.10">
    <property type="entry name" value="formyl-coa transferase, domain 3"/>
    <property type="match status" value="1"/>
</dbReference>
<comment type="caution">
    <text evidence="2">The sequence shown here is derived from an EMBL/GenBank/DDBJ whole genome shotgun (WGS) entry which is preliminary data.</text>
</comment>
<dbReference type="PANTHER" id="PTHR48207">
    <property type="entry name" value="SUCCINATE--HYDROXYMETHYLGLUTARATE COA-TRANSFERASE"/>
    <property type="match status" value="1"/>
</dbReference>
<dbReference type="EMBL" id="JAGMWN010000002">
    <property type="protein sequence ID" value="MBP5856405.1"/>
    <property type="molecule type" value="Genomic_DNA"/>
</dbReference>
<dbReference type="InterPro" id="IPR044855">
    <property type="entry name" value="CoA-Trfase_III_dom3_sf"/>
</dbReference>
<dbReference type="PANTHER" id="PTHR48207:SF3">
    <property type="entry name" value="SUCCINATE--HYDROXYMETHYLGLUTARATE COA-TRANSFERASE"/>
    <property type="match status" value="1"/>
</dbReference>
<dbReference type="AlphaFoldDB" id="A0A8J7RXV2"/>
<dbReference type="GO" id="GO:0008410">
    <property type="term" value="F:CoA-transferase activity"/>
    <property type="evidence" value="ECO:0007669"/>
    <property type="project" value="TreeGrafter"/>
</dbReference>
<proteinExistence type="predicted"/>
<sequence>MSETPLPLDGLRILDMSRILAGPTCTQYLGDLGADVIKVERPGAGDDTRKWGPPYLRDAEGAETEESAYYLSSNRSKRSVAIDVSTPEGQALIKRLLVGCDVLIENYKVGGLKKYGLSHDDLKDDFPGLVYCSITGFGQTGPYAARAGYDFLAQGMGGIMSVTGAPEGEPTKVGVGIADVMCGMYATTAILAALRHRDRTGEGQHIDACLLDTQVAWLINEGCNYLISGKVPKRMGNEHPNIVPYKVFEVKDGFVILAIGNDAQFQRWCGFAGAGDLAADPRFQTNKDRVTNRAVLYAEMPRYMIVRTIDEWVDGLAAIGVPCSPVNTIDRVFDDPQVQARGMRIDLPHHQAGGDGTVPLIANPMKFSRTPVRYRRAPPTRGQHTDEILSETLDLDAAEIARLRAAGAIE</sequence>
<dbReference type="InterPro" id="IPR003673">
    <property type="entry name" value="CoA-Trfase_fam_III"/>
</dbReference>
<evidence type="ECO:0000256" key="1">
    <source>
        <dbReference type="ARBA" id="ARBA00022679"/>
    </source>
</evidence>
<dbReference type="InterPro" id="IPR023606">
    <property type="entry name" value="CoA-Trfase_III_dom_1_sf"/>
</dbReference>
<reference evidence="2" key="1">
    <citation type="submission" date="2021-04" db="EMBL/GenBank/DDBJ databases">
        <authorList>
            <person name="Zhang D.-C."/>
        </authorList>
    </citation>
    <scope>NUCLEOTIDE SEQUENCE</scope>
    <source>
        <strain evidence="2">CGMCC 1.15697</strain>
    </source>
</reference>
<dbReference type="Gene3D" id="3.40.50.10540">
    <property type="entry name" value="Crotonobetainyl-coa:carnitine coa-transferase, domain 1"/>
    <property type="match status" value="1"/>
</dbReference>
<dbReference type="RefSeq" id="WP_210680983.1">
    <property type="nucleotide sequence ID" value="NZ_JAGMWN010000002.1"/>
</dbReference>
<dbReference type="Proteomes" id="UP000672602">
    <property type="component" value="Unassembled WGS sequence"/>
</dbReference>
<dbReference type="SUPFAM" id="SSF89796">
    <property type="entry name" value="CoA-transferase family III (CaiB/BaiF)"/>
    <property type="match status" value="1"/>
</dbReference>
<name>A0A8J7RXV2_9PROT</name>
<keyword evidence="3" id="KW-1185">Reference proteome</keyword>
<dbReference type="InterPro" id="IPR050483">
    <property type="entry name" value="CoA-transferase_III_domain"/>
</dbReference>
<organism evidence="2 3">
    <name type="scientific">Marivibrio halodurans</name>
    <dbReference type="NCBI Taxonomy" id="2039722"/>
    <lineage>
        <taxon>Bacteria</taxon>
        <taxon>Pseudomonadati</taxon>
        <taxon>Pseudomonadota</taxon>
        <taxon>Alphaproteobacteria</taxon>
        <taxon>Rhodospirillales</taxon>
        <taxon>Rhodospirillaceae</taxon>
        <taxon>Marivibrio</taxon>
    </lineage>
</organism>
<accession>A0A8J7RXV2</accession>
<evidence type="ECO:0000313" key="2">
    <source>
        <dbReference type="EMBL" id="MBP5856405.1"/>
    </source>
</evidence>
<evidence type="ECO:0000313" key="3">
    <source>
        <dbReference type="Proteomes" id="UP000672602"/>
    </source>
</evidence>